<evidence type="ECO:0000313" key="2">
    <source>
        <dbReference type="EMBL" id="KAF2480187.1"/>
    </source>
</evidence>
<organism evidence="2 3">
    <name type="scientific">Neohortaea acidophila</name>
    <dbReference type="NCBI Taxonomy" id="245834"/>
    <lineage>
        <taxon>Eukaryota</taxon>
        <taxon>Fungi</taxon>
        <taxon>Dikarya</taxon>
        <taxon>Ascomycota</taxon>
        <taxon>Pezizomycotina</taxon>
        <taxon>Dothideomycetes</taxon>
        <taxon>Dothideomycetidae</taxon>
        <taxon>Mycosphaerellales</taxon>
        <taxon>Teratosphaeriaceae</taxon>
        <taxon>Neohortaea</taxon>
    </lineage>
</organism>
<dbReference type="RefSeq" id="XP_033586757.1">
    <property type="nucleotide sequence ID" value="XM_033737949.1"/>
</dbReference>
<dbReference type="OrthoDB" id="3882058at2759"/>
<protein>
    <recommendedName>
        <fullName evidence="4">Only prolin and serin are matching in the corresponding protein</fullName>
    </recommendedName>
</protein>
<name>A0A6A6PLQ3_9PEZI</name>
<proteinExistence type="predicted"/>
<feature type="region of interest" description="Disordered" evidence="1">
    <location>
        <begin position="140"/>
        <end position="176"/>
    </location>
</feature>
<feature type="region of interest" description="Disordered" evidence="1">
    <location>
        <begin position="1"/>
        <end position="107"/>
    </location>
</feature>
<keyword evidence="3" id="KW-1185">Reference proteome</keyword>
<dbReference type="Proteomes" id="UP000799767">
    <property type="component" value="Unassembled WGS sequence"/>
</dbReference>
<evidence type="ECO:0000313" key="3">
    <source>
        <dbReference type="Proteomes" id="UP000799767"/>
    </source>
</evidence>
<dbReference type="AlphaFoldDB" id="A0A6A6PLQ3"/>
<sequence>MDPESHLPDRCRIAALPSPDEKSFTFPLPAHVASTMADSQSTPSHSRDSSAGSPLIPGSPRFSASSSRSHTRWPSSSSSLATNPDSPVNVAKSPLHDLVEEPSERDDELDLSWEAEVLERPLCLCDSVFCEHQQIRSVPGTRKTSLSLSRGTGDESKSTSSDKRLSSESPDEDNLHIPSRLSRRFASVSRRWRARSLSKPLLDTGIRSAPLSRTSSYKQLSLKQFISTGADSGLGSIACASPTTMYPECFSPLETPSAAGDNTPSAHEEPTDANQPPFQEIERTRTPLLPPLPSEQYQTRDGERSPLYPPLSAGLTASESIFSSPMSSPTSPNFWSPALSTMPSSVSLRARFSHNNTRSIEEFPPLSISGELDHWALHLGHANFHILPEPYLPHPSASSDTTPPTAICKRLLEDWESARIEFLRHASRVAEHHGPTSRIYDLTCAKWKEVDAQWRANFDLARAGLDPASSASTDAGDTSDLRPLPELQPCLHMPSLPQDPENPAKFPAVEEGEIVGPMVQHARVEAALPATGMAGALSRRPTLLRLLTDAASLLRRG</sequence>
<accession>A0A6A6PLQ3</accession>
<feature type="compositionally biased region" description="Basic and acidic residues" evidence="1">
    <location>
        <begin position="1"/>
        <end position="12"/>
    </location>
</feature>
<evidence type="ECO:0000256" key="1">
    <source>
        <dbReference type="SAM" id="MobiDB-lite"/>
    </source>
</evidence>
<evidence type="ECO:0008006" key="4">
    <source>
        <dbReference type="Google" id="ProtNLM"/>
    </source>
</evidence>
<reference evidence="2" key="1">
    <citation type="journal article" date="2020" name="Stud. Mycol.">
        <title>101 Dothideomycetes genomes: a test case for predicting lifestyles and emergence of pathogens.</title>
        <authorList>
            <person name="Haridas S."/>
            <person name="Albert R."/>
            <person name="Binder M."/>
            <person name="Bloem J."/>
            <person name="Labutti K."/>
            <person name="Salamov A."/>
            <person name="Andreopoulos B."/>
            <person name="Baker S."/>
            <person name="Barry K."/>
            <person name="Bills G."/>
            <person name="Bluhm B."/>
            <person name="Cannon C."/>
            <person name="Castanera R."/>
            <person name="Culley D."/>
            <person name="Daum C."/>
            <person name="Ezra D."/>
            <person name="Gonzalez J."/>
            <person name="Henrissat B."/>
            <person name="Kuo A."/>
            <person name="Liang C."/>
            <person name="Lipzen A."/>
            <person name="Lutzoni F."/>
            <person name="Magnuson J."/>
            <person name="Mondo S."/>
            <person name="Nolan M."/>
            <person name="Ohm R."/>
            <person name="Pangilinan J."/>
            <person name="Park H.-J."/>
            <person name="Ramirez L."/>
            <person name="Alfaro M."/>
            <person name="Sun H."/>
            <person name="Tritt A."/>
            <person name="Yoshinaga Y."/>
            <person name="Zwiers L.-H."/>
            <person name="Turgeon B."/>
            <person name="Goodwin S."/>
            <person name="Spatafora J."/>
            <person name="Crous P."/>
            <person name="Grigoriev I."/>
        </authorList>
    </citation>
    <scope>NUCLEOTIDE SEQUENCE</scope>
    <source>
        <strain evidence="2">CBS 113389</strain>
    </source>
</reference>
<gene>
    <name evidence="2" type="ORF">BDY17DRAFT_33717</name>
</gene>
<feature type="region of interest" description="Disordered" evidence="1">
    <location>
        <begin position="250"/>
        <end position="311"/>
    </location>
</feature>
<feature type="compositionally biased region" description="Polar residues" evidence="1">
    <location>
        <begin position="36"/>
        <end position="52"/>
    </location>
</feature>
<feature type="compositionally biased region" description="Basic and acidic residues" evidence="1">
    <location>
        <begin position="152"/>
        <end position="166"/>
    </location>
</feature>
<dbReference type="EMBL" id="MU001640">
    <property type="protein sequence ID" value="KAF2480187.1"/>
    <property type="molecule type" value="Genomic_DNA"/>
</dbReference>
<feature type="compositionally biased region" description="Low complexity" evidence="1">
    <location>
        <begin position="58"/>
        <end position="79"/>
    </location>
</feature>
<dbReference type="GeneID" id="54478951"/>